<gene>
    <name evidence="2" type="ORF">NMOB1V02_LOCUS2257</name>
</gene>
<keyword evidence="3" id="KW-1185">Reference proteome</keyword>
<proteinExistence type="predicted"/>
<feature type="compositionally biased region" description="Low complexity" evidence="1">
    <location>
        <begin position="69"/>
        <end position="86"/>
    </location>
</feature>
<evidence type="ECO:0000313" key="3">
    <source>
        <dbReference type="Proteomes" id="UP000678499"/>
    </source>
</evidence>
<sequence>MTGTTRSGLDLWWTRESDPLPAHVTATDPAAAPPSQPPLQDQQTPPPGLPYSAVQQQHHHQQPPGTLISGAPPAGSTSSAQAAGLAKDPAVTCVGDVRKVAPPPSSSGSSRTFNDLSNLLSNLTILKPDFLIFLKE</sequence>
<reference evidence="2" key="1">
    <citation type="submission" date="2020-11" db="EMBL/GenBank/DDBJ databases">
        <authorList>
            <person name="Tran Van P."/>
        </authorList>
    </citation>
    <scope>NUCLEOTIDE SEQUENCE</scope>
</reference>
<dbReference type="AlphaFoldDB" id="A0A7R9BFP5"/>
<dbReference type="Proteomes" id="UP000678499">
    <property type="component" value="Unassembled WGS sequence"/>
</dbReference>
<evidence type="ECO:0000313" key="2">
    <source>
        <dbReference type="EMBL" id="CAD7274426.1"/>
    </source>
</evidence>
<feature type="region of interest" description="Disordered" evidence="1">
    <location>
        <begin position="1"/>
        <end position="87"/>
    </location>
</feature>
<name>A0A7R9BFP5_9CRUS</name>
<dbReference type="EMBL" id="CAJPEX010000249">
    <property type="protein sequence ID" value="CAG0914578.1"/>
    <property type="molecule type" value="Genomic_DNA"/>
</dbReference>
<protein>
    <submittedName>
        <fullName evidence="2">Uncharacterized protein</fullName>
    </submittedName>
</protein>
<evidence type="ECO:0000256" key="1">
    <source>
        <dbReference type="SAM" id="MobiDB-lite"/>
    </source>
</evidence>
<accession>A0A7R9BFP5</accession>
<organism evidence="2">
    <name type="scientific">Notodromas monacha</name>
    <dbReference type="NCBI Taxonomy" id="399045"/>
    <lineage>
        <taxon>Eukaryota</taxon>
        <taxon>Metazoa</taxon>
        <taxon>Ecdysozoa</taxon>
        <taxon>Arthropoda</taxon>
        <taxon>Crustacea</taxon>
        <taxon>Oligostraca</taxon>
        <taxon>Ostracoda</taxon>
        <taxon>Podocopa</taxon>
        <taxon>Podocopida</taxon>
        <taxon>Cypridocopina</taxon>
        <taxon>Cypridoidea</taxon>
        <taxon>Cyprididae</taxon>
        <taxon>Notodromas</taxon>
    </lineage>
</organism>
<dbReference type="EMBL" id="OA882286">
    <property type="protein sequence ID" value="CAD7274426.1"/>
    <property type="molecule type" value="Genomic_DNA"/>
</dbReference>